<dbReference type="PANTHER" id="PTHR11575:SF32">
    <property type="entry name" value="APYRASE-LIKE PROTEIN"/>
    <property type="match status" value="1"/>
</dbReference>
<comment type="similarity">
    <text evidence="2 12">Belongs to the 5'-nucleotidase family.</text>
</comment>
<dbReference type="GO" id="GO:0006196">
    <property type="term" value="P:AMP catabolic process"/>
    <property type="evidence" value="ECO:0007669"/>
    <property type="project" value="TreeGrafter"/>
</dbReference>
<evidence type="ECO:0000256" key="9">
    <source>
        <dbReference type="ARBA" id="ARBA00022741"/>
    </source>
</evidence>
<dbReference type="PRINTS" id="PR01607">
    <property type="entry name" value="APYRASEFAMLY"/>
</dbReference>
<dbReference type="Pfam" id="PF02872">
    <property type="entry name" value="5_nucleotid_C"/>
    <property type="match status" value="1"/>
</dbReference>
<evidence type="ECO:0000256" key="5">
    <source>
        <dbReference type="ARBA" id="ARBA00022525"/>
    </source>
</evidence>
<dbReference type="InterPro" id="IPR004843">
    <property type="entry name" value="Calcineurin-like_PHP"/>
</dbReference>
<dbReference type="EC" id="3.6.1.5" evidence="3"/>
<keyword evidence="10 12" id="KW-0378">Hydrolase</keyword>
<dbReference type="PROSITE" id="PS00786">
    <property type="entry name" value="5_NUCLEOTIDASE_2"/>
    <property type="match status" value="1"/>
</dbReference>
<keyword evidence="9 12" id="KW-0547">Nucleotide-binding</keyword>
<evidence type="ECO:0000259" key="13">
    <source>
        <dbReference type="Pfam" id="PF00149"/>
    </source>
</evidence>
<gene>
    <name evidence="16" type="primary">LOC117647547</name>
</gene>
<evidence type="ECO:0000256" key="7">
    <source>
        <dbReference type="ARBA" id="ARBA00022723"/>
    </source>
</evidence>
<dbReference type="SUPFAM" id="SSF56300">
    <property type="entry name" value="Metallo-dependent phosphatases"/>
    <property type="match status" value="1"/>
</dbReference>
<organism evidence="16">
    <name type="scientific">Thrips palmi</name>
    <name type="common">Melon thrips</name>
    <dbReference type="NCBI Taxonomy" id="161013"/>
    <lineage>
        <taxon>Eukaryota</taxon>
        <taxon>Metazoa</taxon>
        <taxon>Ecdysozoa</taxon>
        <taxon>Arthropoda</taxon>
        <taxon>Hexapoda</taxon>
        <taxon>Insecta</taxon>
        <taxon>Pterygota</taxon>
        <taxon>Neoptera</taxon>
        <taxon>Paraneoptera</taxon>
        <taxon>Thysanoptera</taxon>
        <taxon>Terebrantia</taxon>
        <taxon>Thripoidea</taxon>
        <taxon>Thripidae</taxon>
        <taxon>Thrips</taxon>
    </lineage>
</organism>
<dbReference type="GO" id="GO:0004050">
    <property type="term" value="F:apyrase activity"/>
    <property type="evidence" value="ECO:0007669"/>
    <property type="project" value="UniProtKB-EC"/>
</dbReference>
<evidence type="ECO:0000256" key="11">
    <source>
        <dbReference type="ARBA" id="ARBA00023240"/>
    </source>
</evidence>
<evidence type="ECO:0000256" key="12">
    <source>
        <dbReference type="RuleBase" id="RU362119"/>
    </source>
</evidence>
<dbReference type="InterPro" id="IPR006146">
    <property type="entry name" value="5'-Nucleotdase_CS"/>
</dbReference>
<dbReference type="GO" id="GO:0000166">
    <property type="term" value="F:nucleotide binding"/>
    <property type="evidence" value="ECO:0007669"/>
    <property type="project" value="UniProtKB-KW"/>
</dbReference>
<dbReference type="SUPFAM" id="SSF55816">
    <property type="entry name" value="5'-nucleotidase (syn. UDP-sugar hydrolase), C-terminal domain"/>
    <property type="match status" value="1"/>
</dbReference>
<dbReference type="InterPro" id="IPR036907">
    <property type="entry name" value="5'-Nucleotdase_C_sf"/>
</dbReference>
<evidence type="ECO:0000256" key="3">
    <source>
        <dbReference type="ARBA" id="ARBA00012148"/>
    </source>
</evidence>
<dbReference type="InterPro" id="IPR029052">
    <property type="entry name" value="Metallo-depent_PP-like"/>
</dbReference>
<dbReference type="Gene3D" id="3.90.780.10">
    <property type="entry name" value="5'-Nucleotidase, C-terminal domain"/>
    <property type="match status" value="1"/>
</dbReference>
<keyword evidence="5" id="KW-0964">Secreted</keyword>
<evidence type="ECO:0000256" key="4">
    <source>
        <dbReference type="ARBA" id="ARBA00022442"/>
    </source>
</evidence>
<keyword evidence="4" id="KW-1201">Platelet aggregation inhibiting toxin</keyword>
<protein>
    <recommendedName>
        <fullName evidence="3">apyrase</fullName>
        <ecNumber evidence="3">3.6.1.5</ecNumber>
    </recommendedName>
</protein>
<keyword evidence="15" id="KW-1185">Reference proteome</keyword>
<reference evidence="16" key="1">
    <citation type="submission" date="2025-08" db="UniProtKB">
        <authorList>
            <consortium name="RefSeq"/>
        </authorList>
    </citation>
    <scope>IDENTIFICATION</scope>
    <source>
        <tissue evidence="16">Total insect</tissue>
    </source>
</reference>
<feature type="signal peptide" evidence="12">
    <location>
        <begin position="1"/>
        <end position="24"/>
    </location>
</feature>
<evidence type="ECO:0000256" key="10">
    <source>
        <dbReference type="ARBA" id="ARBA00022801"/>
    </source>
</evidence>
<evidence type="ECO:0000313" key="16">
    <source>
        <dbReference type="RefSeq" id="XP_034245231.1"/>
    </source>
</evidence>
<dbReference type="AlphaFoldDB" id="A0A6P8Z5V1"/>
<dbReference type="GO" id="GO:0090729">
    <property type="term" value="F:toxin activity"/>
    <property type="evidence" value="ECO:0007669"/>
    <property type="project" value="UniProtKB-KW"/>
</dbReference>
<dbReference type="InterPro" id="IPR006179">
    <property type="entry name" value="5_nucleotidase/apyrase"/>
</dbReference>
<evidence type="ECO:0000256" key="2">
    <source>
        <dbReference type="ARBA" id="ARBA00006654"/>
    </source>
</evidence>
<keyword evidence="11" id="KW-1199">Hemostasis impairing toxin</keyword>
<feature type="domain" description="Calcineurin-like phosphoesterase" evidence="13">
    <location>
        <begin position="42"/>
        <end position="267"/>
    </location>
</feature>
<proteinExistence type="inferred from homology"/>
<evidence type="ECO:0000256" key="6">
    <source>
        <dbReference type="ARBA" id="ARBA00022656"/>
    </source>
</evidence>
<keyword evidence="6" id="KW-0800">Toxin</keyword>
<keyword evidence="7" id="KW-0479">Metal-binding</keyword>
<dbReference type="Gene3D" id="3.60.21.10">
    <property type="match status" value="1"/>
</dbReference>
<evidence type="ECO:0000256" key="1">
    <source>
        <dbReference type="ARBA" id="ARBA00004613"/>
    </source>
</evidence>
<name>A0A6P8Z5V1_THRPL</name>
<accession>A0A6P8Z5V1</accession>
<feature type="domain" description="5'-Nucleotidase C-terminal" evidence="14">
    <location>
        <begin position="378"/>
        <end position="522"/>
    </location>
</feature>
<evidence type="ECO:0000259" key="14">
    <source>
        <dbReference type="Pfam" id="PF02872"/>
    </source>
</evidence>
<dbReference type="PANTHER" id="PTHR11575">
    <property type="entry name" value="5'-NUCLEOTIDASE-RELATED"/>
    <property type="match status" value="1"/>
</dbReference>
<dbReference type="Proteomes" id="UP000515158">
    <property type="component" value="Unplaced"/>
</dbReference>
<evidence type="ECO:0000256" key="8">
    <source>
        <dbReference type="ARBA" id="ARBA00022729"/>
    </source>
</evidence>
<dbReference type="RefSeq" id="XP_034245231.1">
    <property type="nucleotide sequence ID" value="XM_034389340.1"/>
</dbReference>
<dbReference type="OrthoDB" id="7722975at2759"/>
<dbReference type="FunFam" id="3.60.21.10:FF:000020">
    <property type="entry name" value="NT5E isoform 4"/>
    <property type="match status" value="1"/>
</dbReference>
<dbReference type="GO" id="GO:0046872">
    <property type="term" value="F:metal ion binding"/>
    <property type="evidence" value="ECO:0007669"/>
    <property type="project" value="UniProtKB-KW"/>
</dbReference>
<dbReference type="InterPro" id="IPR008334">
    <property type="entry name" value="5'-Nucleotdase_C"/>
</dbReference>
<evidence type="ECO:0000313" key="15">
    <source>
        <dbReference type="Proteomes" id="UP000515158"/>
    </source>
</evidence>
<comment type="subcellular location">
    <subcellularLocation>
        <location evidence="1">Secreted</location>
    </subcellularLocation>
</comment>
<dbReference type="GO" id="GO:0008253">
    <property type="term" value="F:5'-nucleotidase activity"/>
    <property type="evidence" value="ECO:0007669"/>
    <property type="project" value="TreeGrafter"/>
</dbReference>
<dbReference type="KEGG" id="tpal:117647547"/>
<dbReference type="GeneID" id="117647547"/>
<dbReference type="GO" id="GO:0005886">
    <property type="term" value="C:plasma membrane"/>
    <property type="evidence" value="ECO:0007669"/>
    <property type="project" value="TreeGrafter"/>
</dbReference>
<keyword evidence="8 12" id="KW-0732">Signal</keyword>
<sequence length="583" mass="64141">MTATWPSWPMWCAVAAMVAALSLAVDALPAQGSPRDGNWTLSVIHLNDFHARFEPVSPEFTSCDPSLVNTCVPYPCRGGTNCVGGIARVATAMDRLRRQFPHSLVLNAGDNFQGSLYYYVHRHAIMSFFLNRLRFDAMALGNHEFDQGVANVKEFLRRLEFPALAANMDASKDPQLAALVKPSIVLEREGHRIGVIGYMLNNTHNISATGQVRWGGELEAVDREAARLKAAGVDIIVCVSHDGLAGDLHVARNSRHVDLIVGGHSHTLLYSGTPPTDDRVFGHYPVVVVRQPPGEGRTRERKVLVVQAMAASKYLGHILVTFDKDGEVADWEGRPLLLDQSVPQDARTRTMLRAWRPAVRQLGGKRVGFLDERLSQDDFECLTGECSIGNVVADAFVDHWTKNAVEPPTVGAAVGWSMVANLEQGDVTFEDVFSVLPYEYTVDTFRITGAGLRQVIESSAAGEGLFQWSGLYVTLDLSKPPGQRVVDVRVRTKLKQSPKEYPELDPAREYIVATQSVTLTGGYSNPDLSRLHGNRTRGPPDHKVLAMYLTEHLNLARGKLEGRVTMVGGRAHPKRFSGLPNKL</sequence>
<dbReference type="InParanoid" id="A0A6P8Z5V1"/>
<feature type="chain" id="PRO_5028515863" description="apyrase" evidence="12">
    <location>
        <begin position="25"/>
        <end position="583"/>
    </location>
</feature>
<dbReference type="Pfam" id="PF00149">
    <property type="entry name" value="Metallophos"/>
    <property type="match status" value="1"/>
</dbReference>
<dbReference type="CDD" id="cd07409">
    <property type="entry name" value="MPP_CD73_N"/>
    <property type="match status" value="1"/>
</dbReference>
<dbReference type="GO" id="GO:0005576">
    <property type="term" value="C:extracellular region"/>
    <property type="evidence" value="ECO:0007669"/>
    <property type="project" value="UniProtKB-SubCell"/>
</dbReference>